<dbReference type="InterPro" id="IPR000483">
    <property type="entry name" value="Cys-rich_flank_reg_C"/>
</dbReference>
<dbReference type="FunFam" id="3.80.10.10:FF:000306">
    <property type="entry name" value="Toll-like receptor 5"/>
    <property type="match status" value="1"/>
</dbReference>
<keyword evidence="24" id="KW-1185">Reference proteome</keyword>
<keyword evidence="15 19" id="KW-0395">Inflammatory response</keyword>
<keyword evidence="4 19" id="KW-0399">Innate immunity</keyword>
<evidence type="ECO:0000256" key="4">
    <source>
        <dbReference type="ARBA" id="ARBA00022588"/>
    </source>
</evidence>
<keyword evidence="11 20" id="KW-0472">Membrane</keyword>
<feature type="transmembrane region" description="Helical" evidence="20">
    <location>
        <begin position="653"/>
        <end position="676"/>
    </location>
</feature>
<evidence type="ECO:0000256" key="6">
    <source>
        <dbReference type="ARBA" id="ARBA00022692"/>
    </source>
</evidence>
<keyword evidence="8" id="KW-0677">Repeat</keyword>
<keyword evidence="5" id="KW-0433">Leucine-rich repeat</keyword>
<dbReference type="SMART" id="SM00082">
    <property type="entry name" value="LRRCT"/>
    <property type="match status" value="1"/>
</dbReference>
<comment type="similarity">
    <text evidence="2 19">Belongs to the Toll-like receptor family.</text>
</comment>
<dbReference type="InterPro" id="IPR026906">
    <property type="entry name" value="LRR_5"/>
</dbReference>
<dbReference type="PANTHER" id="PTHR24365">
    <property type="entry name" value="TOLL-LIKE RECEPTOR"/>
    <property type="match status" value="1"/>
</dbReference>
<keyword evidence="14" id="KW-0325">Glycoprotein</keyword>
<dbReference type="PIRSF" id="PIRSF037595">
    <property type="entry name" value="Toll-like_receptor"/>
    <property type="match status" value="1"/>
</dbReference>
<dbReference type="SUPFAM" id="SSF52058">
    <property type="entry name" value="L domain-like"/>
    <property type="match status" value="2"/>
</dbReference>
<dbReference type="Gene3D" id="3.80.10.10">
    <property type="entry name" value="Ribonuclease Inhibitor"/>
    <property type="match status" value="3"/>
</dbReference>
<evidence type="ECO:0000256" key="19">
    <source>
        <dbReference type="PIRNR" id="PIRNR037595"/>
    </source>
</evidence>
<keyword evidence="3" id="KW-0597">Phosphoprotein</keyword>
<proteinExistence type="inferred from homology"/>
<dbReference type="GO" id="GO:0002224">
    <property type="term" value="P:toll-like receptor signaling pathway"/>
    <property type="evidence" value="ECO:0007669"/>
    <property type="project" value="InterPro"/>
</dbReference>
<comment type="caution">
    <text evidence="23">The sequence shown here is derived from an EMBL/GenBank/DDBJ whole genome shotgun (WGS) entry which is preliminary data.</text>
</comment>
<dbReference type="InterPro" id="IPR032675">
    <property type="entry name" value="LRR_dom_sf"/>
</dbReference>
<evidence type="ECO:0000256" key="21">
    <source>
        <dbReference type="SAM" id="SignalP"/>
    </source>
</evidence>
<comment type="subcellular location">
    <subcellularLocation>
        <location evidence="1">Membrane</location>
        <topology evidence="1">Single-pass type I membrane protein</topology>
    </subcellularLocation>
</comment>
<evidence type="ECO:0000256" key="8">
    <source>
        <dbReference type="ARBA" id="ARBA00022737"/>
    </source>
</evidence>
<dbReference type="PROSITE" id="PS51450">
    <property type="entry name" value="LRR"/>
    <property type="match status" value="4"/>
</dbReference>
<dbReference type="InterPro" id="IPR035897">
    <property type="entry name" value="Toll_tir_struct_dom_sf"/>
</dbReference>
<evidence type="ECO:0000256" key="16">
    <source>
        <dbReference type="ARBA" id="ARBA00057507"/>
    </source>
</evidence>
<evidence type="ECO:0000256" key="7">
    <source>
        <dbReference type="ARBA" id="ARBA00022729"/>
    </source>
</evidence>
<feature type="signal peptide" evidence="21">
    <location>
        <begin position="1"/>
        <end position="22"/>
    </location>
</feature>
<evidence type="ECO:0000313" key="23">
    <source>
        <dbReference type="EMBL" id="KAG5845308.1"/>
    </source>
</evidence>
<dbReference type="AlphaFoldDB" id="A0A9D3RW30"/>
<accession>A0A9D3RW30</accession>
<dbReference type="FunFam" id="3.40.50.10140:FF:000001">
    <property type="entry name" value="Toll-like receptor 2"/>
    <property type="match status" value="1"/>
</dbReference>
<organism evidence="23 24">
    <name type="scientific">Anguilla anguilla</name>
    <name type="common">European freshwater eel</name>
    <name type="synonym">Muraena anguilla</name>
    <dbReference type="NCBI Taxonomy" id="7936"/>
    <lineage>
        <taxon>Eukaryota</taxon>
        <taxon>Metazoa</taxon>
        <taxon>Chordata</taxon>
        <taxon>Craniata</taxon>
        <taxon>Vertebrata</taxon>
        <taxon>Euteleostomi</taxon>
        <taxon>Actinopterygii</taxon>
        <taxon>Neopterygii</taxon>
        <taxon>Teleostei</taxon>
        <taxon>Anguilliformes</taxon>
        <taxon>Anguillidae</taxon>
        <taxon>Anguilla</taxon>
    </lineage>
</organism>
<keyword evidence="7 21" id="KW-0732">Signal</keyword>
<dbReference type="Pfam" id="PF01582">
    <property type="entry name" value="TIR"/>
    <property type="match status" value="1"/>
</dbReference>
<dbReference type="Proteomes" id="UP001044222">
    <property type="component" value="Chromosome 7"/>
</dbReference>
<dbReference type="PROSITE" id="PS50104">
    <property type="entry name" value="TIR"/>
    <property type="match status" value="1"/>
</dbReference>
<evidence type="ECO:0000313" key="24">
    <source>
        <dbReference type="Proteomes" id="UP001044222"/>
    </source>
</evidence>
<evidence type="ECO:0000256" key="12">
    <source>
        <dbReference type="ARBA" id="ARBA00023157"/>
    </source>
</evidence>
<evidence type="ECO:0000256" key="11">
    <source>
        <dbReference type="ARBA" id="ARBA00023136"/>
    </source>
</evidence>
<evidence type="ECO:0000256" key="13">
    <source>
        <dbReference type="ARBA" id="ARBA00023170"/>
    </source>
</evidence>
<dbReference type="SMART" id="SM00369">
    <property type="entry name" value="LRR_TYP"/>
    <property type="match status" value="10"/>
</dbReference>
<evidence type="ECO:0000256" key="2">
    <source>
        <dbReference type="ARBA" id="ARBA00009634"/>
    </source>
</evidence>
<dbReference type="SUPFAM" id="SSF52200">
    <property type="entry name" value="Toll/Interleukin receptor TIR domain"/>
    <property type="match status" value="1"/>
</dbReference>
<keyword evidence="6 20" id="KW-0812">Transmembrane</keyword>
<protein>
    <recommendedName>
        <fullName evidence="18">Toll-like receptor 5</fullName>
    </recommendedName>
</protein>
<comment type="function">
    <text evidence="16">Pattern recognition receptor (PRR) located on the cell surface that participates in the activation of innate immunity and inflammatory response. Recognizes small molecular motifs named pathogen-associated molecular pattern (PAMPs) expressed by pathogens and microbe-associated molecular patterns (MAMPs) usually expressed by resident microbiota. Upon ligand binding such as bacterial flagellins, recruits intracellular adapter proteins MYD88 and TRIF leading to NF-kappa-B activation, cytokine secretion and induction of the inflammatory response. Plays thereby an important role in the relationship between the intestinal epithelium and enteric microbes and contributes to the gut microbiota composition throughout life.</text>
</comment>
<evidence type="ECO:0000256" key="3">
    <source>
        <dbReference type="ARBA" id="ARBA00022553"/>
    </source>
</evidence>
<dbReference type="GO" id="GO:0005886">
    <property type="term" value="C:plasma membrane"/>
    <property type="evidence" value="ECO:0007669"/>
    <property type="project" value="TreeGrafter"/>
</dbReference>
<sequence>MRRVRVLFVVIGVFVLSQKCDSLCQISGELALCDGRSLVRVPMLPSYVTRVSLSNNYIGEVNETSFAGQEQLESIDLGTQKTEKLLVRNNAFRGLTNLTFLHLGDIQALILEPSAFVGLTNLKNLVLLYSGLDESILEGDYLRPLQSLETLNLFGNKIRRIRPALFFQNMTKLKEINLKLNTISSICEGDLLGFQGKHFHLLELSSIYLRDMNEYGTDWKKCGNPFANISVTVLALSGNGFSVEKTQLFFKATEGTRIDYLILSSNTMGRSIGYFNLKDPDKRTFEGLGKSSLKILDISKNSIFSLQFSVFSALKEAEVIMLAHNKINKIEKGAFLGLISLRGLDLSNNLLGEIYPYTFENLPNVVHINLSYNHIGVIVYKSFDGLYNLTTLDLTGNSITVLHTFAKIPNLKQLLLGDNDIQSVYGLPVFAKTSTVVELGNNKLRDLKALYEILANLPYVQTILFGSNLISVCFPSHSIPPQNSLMVLDLQKNAMQSIWASEVCLDVFDNLSNLHSISLMGNALRSPLPKGIFKGLVSLKSMDLSFNMLTYLPKDTFPKNLKSLDLSHNSLSSPDPDAFLSVVLINLSDNPFFCDCSLKKFLPWLNKTNTTFASPKESLRCEFPKQLLGVSLVDCSADVCEEDDENLMAELRIVLLVTSSTVLVLTTVGGIAFAHLRGTCFNVYKRALARVLEGPRNDPAQDRFKYDAYLCFSHTDFRWVNRALLKRLDSQFSENNLLRLCFEARDFMPGEDHVSNIRDAIWHSRKTVCVVSREFLKDGWCLEAFSLAQSRMIDELRDVLVMVVVGRIPHYQLMKYQLIRAFVQKREYLQWPEDSQDLEWFYDRLTLKILKQGRVEKQSDIKLQNIPKS</sequence>
<dbReference type="GO" id="GO:0006954">
    <property type="term" value="P:inflammatory response"/>
    <property type="evidence" value="ECO:0007669"/>
    <property type="project" value="UniProtKB-UniRule"/>
</dbReference>
<dbReference type="GO" id="GO:0045087">
    <property type="term" value="P:innate immune response"/>
    <property type="evidence" value="ECO:0007669"/>
    <property type="project" value="UniProtKB-UniRule"/>
</dbReference>
<feature type="domain" description="TIR" evidence="22">
    <location>
        <begin position="704"/>
        <end position="849"/>
    </location>
</feature>
<evidence type="ECO:0000256" key="10">
    <source>
        <dbReference type="ARBA" id="ARBA00022989"/>
    </source>
</evidence>
<dbReference type="Gene3D" id="3.40.50.10140">
    <property type="entry name" value="Toll/interleukin-1 receptor homology (TIR) domain"/>
    <property type="match status" value="1"/>
</dbReference>
<evidence type="ECO:0000256" key="1">
    <source>
        <dbReference type="ARBA" id="ARBA00004479"/>
    </source>
</evidence>
<dbReference type="Pfam" id="PF13306">
    <property type="entry name" value="LRR_5"/>
    <property type="match status" value="1"/>
</dbReference>
<evidence type="ECO:0000256" key="14">
    <source>
        <dbReference type="ARBA" id="ARBA00023180"/>
    </source>
</evidence>
<dbReference type="PANTHER" id="PTHR24365:SF525">
    <property type="entry name" value="TOLL-LIKE RECEPTOR 5"/>
    <property type="match status" value="1"/>
</dbReference>
<keyword evidence="13 19" id="KW-0675">Receptor</keyword>
<evidence type="ECO:0000259" key="22">
    <source>
        <dbReference type="PROSITE" id="PS50104"/>
    </source>
</evidence>
<evidence type="ECO:0000256" key="15">
    <source>
        <dbReference type="ARBA" id="ARBA00023198"/>
    </source>
</evidence>
<dbReference type="FunFam" id="3.80.10.10:FF:000365">
    <property type="entry name" value="Toll-like receptor 5"/>
    <property type="match status" value="1"/>
</dbReference>
<dbReference type="Pfam" id="PF13855">
    <property type="entry name" value="LRR_8"/>
    <property type="match status" value="3"/>
</dbReference>
<comment type="subunit">
    <text evidence="17">Homodimer. Interacts with MYD88 (via TIR domain). Interacts with TICAM1 (via TIR domain). Interacts with UNC93B1; this interaction is essential for proper TLR5 localization to the plasma membrane.</text>
</comment>
<evidence type="ECO:0000256" key="5">
    <source>
        <dbReference type="ARBA" id="ARBA00022614"/>
    </source>
</evidence>
<name>A0A9D3RW30_ANGAN</name>
<evidence type="ECO:0000256" key="9">
    <source>
        <dbReference type="ARBA" id="ARBA00022859"/>
    </source>
</evidence>
<dbReference type="EMBL" id="JAFIRN010000007">
    <property type="protein sequence ID" value="KAG5845308.1"/>
    <property type="molecule type" value="Genomic_DNA"/>
</dbReference>
<keyword evidence="9 19" id="KW-0391">Immunity</keyword>
<evidence type="ECO:0000256" key="20">
    <source>
        <dbReference type="SAM" id="Phobius"/>
    </source>
</evidence>
<dbReference type="InterPro" id="IPR017241">
    <property type="entry name" value="Toll-like_receptor"/>
</dbReference>
<dbReference type="SMART" id="SM00255">
    <property type="entry name" value="TIR"/>
    <property type="match status" value="1"/>
</dbReference>
<dbReference type="InterPro" id="IPR001611">
    <property type="entry name" value="Leu-rich_rpt"/>
</dbReference>
<gene>
    <name evidence="23" type="ORF">ANANG_G00137420</name>
</gene>
<keyword evidence="10 20" id="KW-1133">Transmembrane helix</keyword>
<feature type="chain" id="PRO_5039359803" description="Toll-like receptor 5" evidence="21">
    <location>
        <begin position="23"/>
        <end position="869"/>
    </location>
</feature>
<evidence type="ECO:0000256" key="17">
    <source>
        <dbReference type="ARBA" id="ARBA00062299"/>
    </source>
</evidence>
<reference evidence="23" key="1">
    <citation type="submission" date="2021-01" db="EMBL/GenBank/DDBJ databases">
        <title>A chromosome-scale assembly of European eel, Anguilla anguilla.</title>
        <authorList>
            <person name="Henkel C."/>
            <person name="Jong-Raadsen S.A."/>
            <person name="Dufour S."/>
            <person name="Weltzien F.-A."/>
            <person name="Palstra A.P."/>
            <person name="Pelster B."/>
            <person name="Spaink H.P."/>
            <person name="Van Den Thillart G.E."/>
            <person name="Jansen H."/>
            <person name="Zahm M."/>
            <person name="Klopp C."/>
            <person name="Cedric C."/>
            <person name="Louis A."/>
            <person name="Berthelot C."/>
            <person name="Parey E."/>
            <person name="Roest Crollius H."/>
            <person name="Montfort J."/>
            <person name="Robinson-Rechavi M."/>
            <person name="Bucao C."/>
            <person name="Bouchez O."/>
            <person name="Gislard M."/>
            <person name="Lluch J."/>
            <person name="Milhes M."/>
            <person name="Lampietro C."/>
            <person name="Lopez Roques C."/>
            <person name="Donnadieu C."/>
            <person name="Braasch I."/>
            <person name="Desvignes T."/>
            <person name="Postlethwait J."/>
            <person name="Bobe J."/>
            <person name="Guiguen Y."/>
            <person name="Dirks R."/>
        </authorList>
    </citation>
    <scope>NUCLEOTIDE SEQUENCE</scope>
    <source>
        <strain evidence="23">Tag_6206</strain>
        <tissue evidence="23">Liver</tissue>
    </source>
</reference>
<keyword evidence="12" id="KW-1015">Disulfide bond</keyword>
<evidence type="ECO:0000256" key="18">
    <source>
        <dbReference type="ARBA" id="ARBA00072833"/>
    </source>
</evidence>
<dbReference type="InterPro" id="IPR003591">
    <property type="entry name" value="Leu-rich_rpt_typical-subtyp"/>
</dbReference>
<dbReference type="InterPro" id="IPR000157">
    <property type="entry name" value="TIR_dom"/>
</dbReference>
<dbReference type="GO" id="GO:0004888">
    <property type="term" value="F:transmembrane signaling receptor activity"/>
    <property type="evidence" value="ECO:0007669"/>
    <property type="project" value="InterPro"/>
</dbReference>